<evidence type="ECO:0000313" key="3">
    <source>
        <dbReference type="EMBL" id="ABY96656.1"/>
    </source>
</evidence>
<protein>
    <submittedName>
        <fullName evidence="3">Anti-FecI sigma factor, FecR</fullName>
    </submittedName>
</protein>
<dbReference type="EMBL" id="CP000926">
    <property type="protein sequence ID" value="ABY96656.1"/>
    <property type="molecule type" value="Genomic_DNA"/>
</dbReference>
<reference evidence="3 4" key="1">
    <citation type="submission" date="2008-01" db="EMBL/GenBank/DDBJ databases">
        <title>Complete sequence of Pseudomonas putida GB-1.</title>
        <authorList>
            <consortium name="US DOE Joint Genome Institute"/>
            <person name="Copeland A."/>
            <person name="Lucas S."/>
            <person name="Lapidus A."/>
            <person name="Barry K."/>
            <person name="Glavina del Rio T."/>
            <person name="Dalin E."/>
            <person name="Tice H."/>
            <person name="Pitluck S."/>
            <person name="Bruce D."/>
            <person name="Goodwin L."/>
            <person name="Chertkov O."/>
            <person name="Brettin T."/>
            <person name="Detter J.C."/>
            <person name="Han C."/>
            <person name="Kuske C.R."/>
            <person name="Schmutz J."/>
            <person name="Larimer F."/>
            <person name="Land M."/>
            <person name="Hauser L."/>
            <person name="Kyrpides N."/>
            <person name="Kim E."/>
            <person name="McCarthy J.K."/>
            <person name="Richardson P."/>
        </authorList>
    </citation>
    <scope>NUCLEOTIDE SEQUENCE [LARGE SCALE GENOMIC DNA]</scope>
    <source>
        <strain evidence="3 4">GB-1</strain>
    </source>
</reference>
<dbReference type="GO" id="GO:0016989">
    <property type="term" value="F:sigma factor antagonist activity"/>
    <property type="evidence" value="ECO:0007669"/>
    <property type="project" value="TreeGrafter"/>
</dbReference>
<dbReference type="PIRSF" id="PIRSF018266">
    <property type="entry name" value="FecR"/>
    <property type="match status" value="1"/>
</dbReference>
<dbReference type="InterPro" id="IPR032623">
    <property type="entry name" value="FecR_N"/>
</dbReference>
<proteinExistence type="predicted"/>
<dbReference type="Pfam" id="PF16220">
    <property type="entry name" value="DUF4880"/>
    <property type="match status" value="1"/>
</dbReference>
<evidence type="ECO:0000259" key="2">
    <source>
        <dbReference type="Pfam" id="PF16220"/>
    </source>
</evidence>
<dbReference type="eggNOG" id="COG3712">
    <property type="taxonomic scope" value="Bacteria"/>
</dbReference>
<organism evidence="3 4">
    <name type="scientific">Pseudomonas putida (strain GB-1)</name>
    <dbReference type="NCBI Taxonomy" id="76869"/>
    <lineage>
        <taxon>Bacteria</taxon>
        <taxon>Pseudomonadati</taxon>
        <taxon>Pseudomonadota</taxon>
        <taxon>Gammaproteobacteria</taxon>
        <taxon>Pseudomonadales</taxon>
        <taxon>Pseudomonadaceae</taxon>
        <taxon>Pseudomonas</taxon>
    </lineage>
</organism>
<dbReference type="PANTHER" id="PTHR30273">
    <property type="entry name" value="PERIPLASMIC SIGNAL SENSOR AND SIGMA FACTOR ACTIVATOR FECR-RELATED"/>
    <property type="match status" value="1"/>
</dbReference>
<dbReference type="RefSeq" id="WP_012270458.1">
    <property type="nucleotide sequence ID" value="NC_010322.1"/>
</dbReference>
<dbReference type="InterPro" id="IPR012373">
    <property type="entry name" value="Ferrdict_sens_TM"/>
</dbReference>
<dbReference type="InterPro" id="IPR006860">
    <property type="entry name" value="FecR"/>
</dbReference>
<dbReference type="HOGENOM" id="CLU_050192_0_0_6"/>
<dbReference type="Gene3D" id="2.60.120.1440">
    <property type="match status" value="1"/>
</dbReference>
<accession>B0KNB6</accession>
<feature type="domain" description="FecR N-terminal" evidence="2">
    <location>
        <begin position="13"/>
        <end position="52"/>
    </location>
</feature>
<dbReference type="PANTHER" id="PTHR30273:SF2">
    <property type="entry name" value="PROTEIN FECR"/>
    <property type="match status" value="1"/>
</dbReference>
<dbReference type="Pfam" id="PF04773">
    <property type="entry name" value="FecR"/>
    <property type="match status" value="1"/>
</dbReference>
<dbReference type="AlphaFoldDB" id="B0KNB6"/>
<feature type="domain" description="FecR protein" evidence="1">
    <location>
        <begin position="109"/>
        <end position="199"/>
    </location>
</feature>
<gene>
    <name evidence="3" type="ordered locus">PputGB1_0746</name>
</gene>
<name>B0KNB6_PSEPG</name>
<dbReference type="Proteomes" id="UP000002157">
    <property type="component" value="Chromosome"/>
</dbReference>
<evidence type="ECO:0000313" key="4">
    <source>
        <dbReference type="Proteomes" id="UP000002157"/>
    </source>
</evidence>
<evidence type="ECO:0000259" key="1">
    <source>
        <dbReference type="Pfam" id="PF04773"/>
    </source>
</evidence>
<dbReference type="KEGG" id="ppg:PputGB1_0746"/>
<sequence length="314" mass="34532">MSASEPTEQVVAQAIGWRVRLASGLAQVEELEACQRWRGLHPSHEQAWQRLAVFDGRLGAMPPPQASQALRYRDRRTVLKGLALLLGGSAVVGSASLGMRGSPWLAGQRTAMGERRRLQLPDGGWLQMNSGSALDLAFDSQQRRINLLAGEVMIQTGKQGAERPFWVETPLGTLQALGTGFSVRLNDESALLAVEEGAVAVRPGTLLQSAAVIRAGEQVRFNRQRVFATQPLDRDALAWRDGYLVVRQWPLARLCAELGRYRNGVLRCDPAVADLLISGVFPLDEPDRALAALGRTLPVRTRYLTRWWVTLEPA</sequence>